<evidence type="ECO:0000313" key="2">
    <source>
        <dbReference type="Proteomes" id="UP001165960"/>
    </source>
</evidence>
<accession>A0ACC2UJC9</accession>
<sequence>MHNNHYMPYNSGEVLKPKRKQVKIACASCKASCKKCDEARPCGRCVSRGLGDSCQDSERKVRVKGTRRGPYRKTHKKRIAYTLPNKLPPISSLLASLETAPPSPSTFACGLSLDGFSLNPPRSHQPHPSYHQPTQYYTTERRSSESLPPFQSFYIQDFSVYH</sequence>
<evidence type="ECO:0000313" key="1">
    <source>
        <dbReference type="EMBL" id="KAJ9087143.1"/>
    </source>
</evidence>
<organism evidence="1 2">
    <name type="scientific">Entomophthora muscae</name>
    <dbReference type="NCBI Taxonomy" id="34485"/>
    <lineage>
        <taxon>Eukaryota</taxon>
        <taxon>Fungi</taxon>
        <taxon>Fungi incertae sedis</taxon>
        <taxon>Zoopagomycota</taxon>
        <taxon>Entomophthoromycotina</taxon>
        <taxon>Entomophthoromycetes</taxon>
        <taxon>Entomophthorales</taxon>
        <taxon>Entomophthoraceae</taxon>
        <taxon>Entomophthora</taxon>
    </lineage>
</organism>
<gene>
    <name evidence="1" type="ORF">DSO57_1036169</name>
</gene>
<proteinExistence type="predicted"/>
<dbReference type="Proteomes" id="UP001165960">
    <property type="component" value="Unassembled WGS sequence"/>
</dbReference>
<comment type="caution">
    <text evidence="1">The sequence shown here is derived from an EMBL/GenBank/DDBJ whole genome shotgun (WGS) entry which is preliminary data.</text>
</comment>
<keyword evidence="2" id="KW-1185">Reference proteome</keyword>
<reference evidence="1" key="1">
    <citation type="submission" date="2022-04" db="EMBL/GenBank/DDBJ databases">
        <title>Genome of the entomopathogenic fungus Entomophthora muscae.</title>
        <authorList>
            <person name="Elya C."/>
            <person name="Lovett B.R."/>
            <person name="Lee E."/>
            <person name="Macias A.M."/>
            <person name="Hajek A.E."/>
            <person name="De Bivort B.L."/>
            <person name="Kasson M.T."/>
            <person name="De Fine Licht H.H."/>
            <person name="Stajich J.E."/>
        </authorList>
    </citation>
    <scope>NUCLEOTIDE SEQUENCE</scope>
    <source>
        <strain evidence="1">Berkeley</strain>
    </source>
</reference>
<protein>
    <submittedName>
        <fullName evidence="1">Uncharacterized protein</fullName>
    </submittedName>
</protein>
<name>A0ACC2UJC9_9FUNG</name>
<dbReference type="EMBL" id="QTSX02000339">
    <property type="protein sequence ID" value="KAJ9087143.1"/>
    <property type="molecule type" value="Genomic_DNA"/>
</dbReference>